<dbReference type="EMBL" id="CAJNNW010027785">
    <property type="protein sequence ID" value="CAE8693121.1"/>
    <property type="molecule type" value="Genomic_DNA"/>
</dbReference>
<accession>A0A813JZL7</accession>
<comment type="caution">
    <text evidence="2">The sequence shown here is derived from an EMBL/GenBank/DDBJ whole genome shotgun (WGS) entry which is preliminary data.</text>
</comment>
<dbReference type="Gene3D" id="1.10.10.1460">
    <property type="match status" value="1"/>
</dbReference>
<reference evidence="2" key="1">
    <citation type="submission" date="2021-02" db="EMBL/GenBank/DDBJ databases">
        <authorList>
            <person name="Dougan E. K."/>
            <person name="Rhodes N."/>
            <person name="Thang M."/>
            <person name="Chan C."/>
        </authorList>
    </citation>
    <scope>NUCLEOTIDE SEQUENCE</scope>
</reference>
<evidence type="ECO:0000313" key="2">
    <source>
        <dbReference type="EMBL" id="CAE8693121.1"/>
    </source>
</evidence>
<dbReference type="Proteomes" id="UP000626109">
    <property type="component" value="Unassembled WGS sequence"/>
</dbReference>
<evidence type="ECO:0008006" key="4">
    <source>
        <dbReference type="Google" id="ProtNLM"/>
    </source>
</evidence>
<proteinExistence type="predicted"/>
<dbReference type="InterPro" id="IPR040415">
    <property type="entry name" value="SETD9"/>
</dbReference>
<evidence type="ECO:0000313" key="3">
    <source>
        <dbReference type="Proteomes" id="UP000626109"/>
    </source>
</evidence>
<feature type="region of interest" description="Disordered" evidence="1">
    <location>
        <begin position="59"/>
        <end position="81"/>
    </location>
</feature>
<sequence>VGGLLLDGLWSKFEVPPEEFDVDDATLEAAVAARCDKENVESDDIRKAARDDMEAFCAGLRSRRSAPSPEHGGEPQGLRRQNPLAVGEMINHPPVGRAANVLGWPVDLDLSREGYAQVAPNTFALRPQGSAAPGAPSPYTVVMVAAHALKPGDELFLDYGSELLDVEDIPPWFTPAALRGDANEKDPRKSPALAIRDELRVWSKDFEARHGRTPTRHDLLADPVSTALFETFQKYRKLGDL</sequence>
<evidence type="ECO:0000256" key="1">
    <source>
        <dbReference type="SAM" id="MobiDB-lite"/>
    </source>
</evidence>
<dbReference type="PANTHER" id="PTHR33524:SF1">
    <property type="entry name" value="SET DOMAIN-CONTAINING PROTEIN"/>
    <property type="match status" value="1"/>
</dbReference>
<organism evidence="2 3">
    <name type="scientific">Polarella glacialis</name>
    <name type="common">Dinoflagellate</name>
    <dbReference type="NCBI Taxonomy" id="89957"/>
    <lineage>
        <taxon>Eukaryota</taxon>
        <taxon>Sar</taxon>
        <taxon>Alveolata</taxon>
        <taxon>Dinophyceae</taxon>
        <taxon>Suessiales</taxon>
        <taxon>Suessiaceae</taxon>
        <taxon>Polarella</taxon>
    </lineage>
</organism>
<dbReference type="AlphaFoldDB" id="A0A813JZL7"/>
<feature type="non-terminal residue" evidence="2">
    <location>
        <position position="1"/>
    </location>
</feature>
<protein>
    <recommendedName>
        <fullName evidence="4">SET domain-containing protein</fullName>
    </recommendedName>
</protein>
<gene>
    <name evidence="2" type="ORF">PGLA2088_LOCUS28231</name>
</gene>
<name>A0A813JZL7_POLGL</name>
<dbReference type="PANTHER" id="PTHR33524">
    <property type="entry name" value="C5ORF35"/>
    <property type="match status" value="1"/>
</dbReference>